<comment type="caution">
    <text evidence="1">The sequence shown here is derived from an EMBL/GenBank/DDBJ whole genome shotgun (WGS) entry which is preliminary data.</text>
</comment>
<gene>
    <name evidence="1" type="ORF">NM208_g303</name>
</gene>
<proteinExistence type="predicted"/>
<organism evidence="1 2">
    <name type="scientific">Fusarium decemcellulare</name>
    <dbReference type="NCBI Taxonomy" id="57161"/>
    <lineage>
        <taxon>Eukaryota</taxon>
        <taxon>Fungi</taxon>
        <taxon>Dikarya</taxon>
        <taxon>Ascomycota</taxon>
        <taxon>Pezizomycotina</taxon>
        <taxon>Sordariomycetes</taxon>
        <taxon>Hypocreomycetidae</taxon>
        <taxon>Hypocreales</taxon>
        <taxon>Nectriaceae</taxon>
        <taxon>Fusarium</taxon>
        <taxon>Fusarium decemcellulare species complex</taxon>
    </lineage>
</organism>
<evidence type="ECO:0000313" key="1">
    <source>
        <dbReference type="EMBL" id="KAJ3549801.1"/>
    </source>
</evidence>
<evidence type="ECO:0000313" key="2">
    <source>
        <dbReference type="Proteomes" id="UP001148629"/>
    </source>
</evidence>
<dbReference type="EMBL" id="JANRMS010000014">
    <property type="protein sequence ID" value="KAJ3549801.1"/>
    <property type="molecule type" value="Genomic_DNA"/>
</dbReference>
<name>A0ACC1T010_9HYPO</name>
<sequence>MGKLYYFQAPNLDINPESATAPRLGSIFGTLDTLAAPLNQFDHLSIPDNSSNASTSTKFYETAGRNLNVTTGINANALEGVAGSAAVVYAFARDKQNVYQCELLETKEFEPTKEYVAQCILASQRVQTFLQHSLFGRKHVYMVTGLKIATSFSKSSTNSMQHNPRLEIGIGATALNIPAQAGVQLDVAVGTDRKVAQGPTLNKIVFAYRVVRIKVKHDGEPRYKYKSGGKYGTDDGSDEDEEEDKWDLQLLEENQRLEEFPDLVKIKTEGKANVA</sequence>
<accession>A0ACC1T010</accession>
<dbReference type="Proteomes" id="UP001148629">
    <property type="component" value="Unassembled WGS sequence"/>
</dbReference>
<reference evidence="1" key="1">
    <citation type="submission" date="2022-08" db="EMBL/GenBank/DDBJ databases">
        <title>Genome Sequence of Fusarium decemcellulare.</title>
        <authorList>
            <person name="Buettner E."/>
        </authorList>
    </citation>
    <scope>NUCLEOTIDE SEQUENCE</scope>
    <source>
        <strain evidence="1">Babe19</strain>
    </source>
</reference>
<keyword evidence="2" id="KW-1185">Reference proteome</keyword>
<protein>
    <submittedName>
        <fullName evidence="1">Uncharacterized protein</fullName>
    </submittedName>
</protein>